<dbReference type="EMBL" id="WHUT02000014">
    <property type="protein sequence ID" value="NUB46407.1"/>
    <property type="molecule type" value="Genomic_DNA"/>
</dbReference>
<dbReference type="InterPro" id="IPR029044">
    <property type="entry name" value="Nucleotide-diphossugar_trans"/>
</dbReference>
<proteinExistence type="predicted"/>
<dbReference type="RefSeq" id="WP_174539991.1">
    <property type="nucleotide sequence ID" value="NZ_WHUT02000014.1"/>
</dbReference>
<dbReference type="GO" id="GO:0016757">
    <property type="term" value="F:glycosyltransferase activity"/>
    <property type="evidence" value="ECO:0007669"/>
    <property type="project" value="UniProtKB-KW"/>
</dbReference>
<dbReference type="PANTHER" id="PTHR13778:SF47">
    <property type="entry name" value="LIPOPOLYSACCHARIDE 1,3-GALACTOSYLTRANSFERASE"/>
    <property type="match status" value="1"/>
</dbReference>
<evidence type="ECO:0000313" key="5">
    <source>
        <dbReference type="Proteomes" id="UP000484076"/>
    </source>
</evidence>
<accession>A0A8X8H073</accession>
<dbReference type="Gene3D" id="3.90.550.10">
    <property type="entry name" value="Spore Coat Polysaccharide Biosynthesis Protein SpsA, Chain A"/>
    <property type="match status" value="1"/>
</dbReference>
<keyword evidence="1" id="KW-0328">Glycosyltransferase</keyword>
<evidence type="ECO:0000256" key="1">
    <source>
        <dbReference type="ARBA" id="ARBA00022676"/>
    </source>
</evidence>
<evidence type="ECO:0008006" key="6">
    <source>
        <dbReference type="Google" id="ProtNLM"/>
    </source>
</evidence>
<evidence type="ECO:0000256" key="3">
    <source>
        <dbReference type="ARBA" id="ARBA00022723"/>
    </source>
</evidence>
<dbReference type="AlphaFoldDB" id="A0A8X8H073"/>
<reference evidence="4" key="1">
    <citation type="submission" date="2020-05" db="EMBL/GenBank/DDBJ databases">
        <title>Fertoebacter nigrum gen. nov., sp. nov., a new member of the family Rhodobacteraceae.</title>
        <authorList>
            <person name="Szuroczki S."/>
            <person name="Abbaszade G."/>
            <person name="Buni D."/>
            <person name="Schumann P."/>
            <person name="Toth E."/>
        </authorList>
    </citation>
    <scope>NUCLEOTIDE SEQUENCE</scope>
    <source>
        <strain evidence="4">RG-N-1a</strain>
    </source>
</reference>
<name>A0A8X8H073_9RHOB</name>
<dbReference type="InterPro" id="IPR050748">
    <property type="entry name" value="Glycosyltrans_8_dom-fam"/>
</dbReference>
<keyword evidence="5" id="KW-1185">Reference proteome</keyword>
<organism evidence="4 5">
    <name type="scientific">Fertoeibacter niger</name>
    <dbReference type="NCBI Taxonomy" id="2656921"/>
    <lineage>
        <taxon>Bacteria</taxon>
        <taxon>Pseudomonadati</taxon>
        <taxon>Pseudomonadota</taxon>
        <taxon>Alphaproteobacteria</taxon>
        <taxon>Rhodobacterales</taxon>
        <taxon>Paracoccaceae</taxon>
        <taxon>Fertoeibacter</taxon>
    </lineage>
</organism>
<comment type="caution">
    <text evidence="4">The sequence shown here is derived from an EMBL/GenBank/DDBJ whole genome shotgun (WGS) entry which is preliminary data.</text>
</comment>
<keyword evidence="2" id="KW-0808">Transferase</keyword>
<keyword evidence="3" id="KW-0479">Metal-binding</keyword>
<dbReference type="Proteomes" id="UP000484076">
    <property type="component" value="Unassembled WGS sequence"/>
</dbReference>
<dbReference type="InterPro" id="IPR002495">
    <property type="entry name" value="Glyco_trans_8"/>
</dbReference>
<dbReference type="PANTHER" id="PTHR13778">
    <property type="entry name" value="GLYCOSYLTRANSFERASE 8 DOMAIN-CONTAINING PROTEIN"/>
    <property type="match status" value="1"/>
</dbReference>
<evidence type="ECO:0000256" key="2">
    <source>
        <dbReference type="ARBA" id="ARBA00022679"/>
    </source>
</evidence>
<protein>
    <recommendedName>
        <fullName evidence="6">Glycosyltransferase family 8 protein</fullName>
    </recommendedName>
</protein>
<sequence length="301" mass="33650">MTVQTDVTYVLDRGFVQPTVISAFSLLTHRPANITLRFLLTEDAPALAAATTRLQHLFPGASIECRVEPALDHGMTTRGHVSAATLARLMLPRLVEQPTLYLDGDTLVCRDIAAAFATPLLGLPIAACRDPGIQKALHHRDHGGFASRKSQQHLRDMGKIGHLVDVPNYFNAGVILFDLPRIRAEGFDSQMQDIAAAVALRETYKLRFNDQNWLNHVFKGRVAPMDPAWNAFWGNRMTNRAPFPPDARAAYAPSRADPGLVHFTGRTKPWLVRHPWAYPKRWPWIFRYKAVQRACEAAMAG</sequence>
<dbReference type="GO" id="GO:0046872">
    <property type="term" value="F:metal ion binding"/>
    <property type="evidence" value="ECO:0007669"/>
    <property type="project" value="UniProtKB-KW"/>
</dbReference>
<gene>
    <name evidence="4" type="ORF">GEU84_018605</name>
</gene>
<evidence type="ECO:0000313" key="4">
    <source>
        <dbReference type="EMBL" id="NUB46407.1"/>
    </source>
</evidence>
<dbReference type="SUPFAM" id="SSF53448">
    <property type="entry name" value="Nucleotide-diphospho-sugar transferases"/>
    <property type="match status" value="1"/>
</dbReference>
<dbReference type="Pfam" id="PF01501">
    <property type="entry name" value="Glyco_transf_8"/>
    <property type="match status" value="1"/>
</dbReference>